<evidence type="ECO:0000313" key="3">
    <source>
        <dbReference type="Proteomes" id="UP000612746"/>
    </source>
</evidence>
<dbReference type="AlphaFoldDB" id="A0A8H7PZJ3"/>
<dbReference type="Proteomes" id="UP000612746">
    <property type="component" value="Unassembled WGS sequence"/>
</dbReference>
<evidence type="ECO:0000256" key="1">
    <source>
        <dbReference type="SAM" id="Phobius"/>
    </source>
</evidence>
<protein>
    <submittedName>
        <fullName evidence="2">Uncharacterized protein</fullName>
    </submittedName>
</protein>
<dbReference type="EMBL" id="JAEPRA010000007">
    <property type="protein sequence ID" value="KAG2182653.1"/>
    <property type="molecule type" value="Genomic_DNA"/>
</dbReference>
<accession>A0A8H7PZJ3</accession>
<proteinExistence type="predicted"/>
<feature type="transmembrane region" description="Helical" evidence="1">
    <location>
        <begin position="448"/>
        <end position="468"/>
    </location>
</feature>
<sequence>MINNLNVAYFSKLDRTTSLMSQVPLAYRRFVKKEPAHQNLPFVITLTVLGLSLRFISTLYFKLSDPVMFIANAGVTMNSISPLYNISGWTGGFTENSTNLQSLTQYLSNNNRTLLDTVMKIDRIPFVNDSSTFNSTPYARSSIGLLPYQADPTSPLYFESQYRNVTSEFANGNTTMFSTLIADANAKFPYANIETLTSLQFYNGNSGSDEFWDYAPYVWASPSMSLWQSNDAVYPYLSVKDSGLYAHNPTNSTLIVVNKRSAVSLCQPFGNITGEDCLHSGVSMDETFIQECSAYLNKTASLYKNISSLEQLCIDWRVEDGEYIISLIDVGVSVPVRYKKLQIAYNMYYSDEVQQKLDLKEGFTPLKNMAMSTYSGDIFFLQQLYVQNPATVTYTGSHQLGIYTTPFDNDLVNESFLESLLTWFGAGCTLKGCERGQMVYEYASGYEGTALLIATLVAVVLALCTIPLSKVKKYSLFNEHIIDTVGKTVDYNKETSLSSKDHDRYFWRLVATSDDMQHAVAINDLGYLKASRLDEIEIKESTPLNNLKV</sequence>
<evidence type="ECO:0000313" key="2">
    <source>
        <dbReference type="EMBL" id="KAG2182653.1"/>
    </source>
</evidence>
<name>A0A8H7PZJ3_9FUNG</name>
<feature type="transmembrane region" description="Helical" evidence="1">
    <location>
        <begin position="39"/>
        <end position="61"/>
    </location>
</feature>
<keyword evidence="1" id="KW-0472">Membrane</keyword>
<comment type="caution">
    <text evidence="2">The sequence shown here is derived from an EMBL/GenBank/DDBJ whole genome shotgun (WGS) entry which is preliminary data.</text>
</comment>
<gene>
    <name evidence="2" type="ORF">INT44_005632</name>
</gene>
<keyword evidence="3" id="KW-1185">Reference proteome</keyword>
<reference evidence="2" key="1">
    <citation type="submission" date="2020-12" db="EMBL/GenBank/DDBJ databases">
        <title>Metabolic potential, ecology and presence of endohyphal bacteria is reflected in genomic diversity of Mucoromycotina.</title>
        <authorList>
            <person name="Muszewska A."/>
            <person name="Okrasinska A."/>
            <person name="Steczkiewicz K."/>
            <person name="Drgas O."/>
            <person name="Orlowska M."/>
            <person name="Perlinska-Lenart U."/>
            <person name="Aleksandrzak-Piekarczyk T."/>
            <person name="Szatraj K."/>
            <person name="Zielenkiewicz U."/>
            <person name="Pilsyk S."/>
            <person name="Malc E."/>
            <person name="Mieczkowski P."/>
            <person name="Kruszewska J.S."/>
            <person name="Biernat P."/>
            <person name="Pawlowska J."/>
        </authorList>
    </citation>
    <scope>NUCLEOTIDE SEQUENCE</scope>
    <source>
        <strain evidence="2">WA0000051536</strain>
    </source>
</reference>
<keyword evidence="1" id="KW-1133">Transmembrane helix</keyword>
<dbReference type="OrthoDB" id="10466313at2759"/>
<keyword evidence="1" id="KW-0812">Transmembrane</keyword>
<organism evidence="2 3">
    <name type="scientific">Umbelopsis vinacea</name>
    <dbReference type="NCBI Taxonomy" id="44442"/>
    <lineage>
        <taxon>Eukaryota</taxon>
        <taxon>Fungi</taxon>
        <taxon>Fungi incertae sedis</taxon>
        <taxon>Mucoromycota</taxon>
        <taxon>Mucoromycotina</taxon>
        <taxon>Umbelopsidomycetes</taxon>
        <taxon>Umbelopsidales</taxon>
        <taxon>Umbelopsidaceae</taxon>
        <taxon>Umbelopsis</taxon>
    </lineage>
</organism>